<dbReference type="PANTHER" id="PTHR21240:SF28">
    <property type="entry name" value="ISO-OROTATE DECARBOXYLASE (EUROFUNG)"/>
    <property type="match status" value="1"/>
</dbReference>
<evidence type="ECO:0000259" key="2">
    <source>
        <dbReference type="Pfam" id="PF04909"/>
    </source>
</evidence>
<dbReference type="GO" id="GO:0019748">
    <property type="term" value="P:secondary metabolic process"/>
    <property type="evidence" value="ECO:0007669"/>
    <property type="project" value="TreeGrafter"/>
</dbReference>
<dbReference type="SUPFAM" id="SSF51556">
    <property type="entry name" value="Metallo-dependent hydrolases"/>
    <property type="match status" value="1"/>
</dbReference>
<evidence type="ECO:0000313" key="4">
    <source>
        <dbReference type="Proteomes" id="UP000472755"/>
    </source>
</evidence>
<dbReference type="InterPro" id="IPR006680">
    <property type="entry name" value="Amidohydro-rel"/>
</dbReference>
<dbReference type="Pfam" id="PF04909">
    <property type="entry name" value="Amidohydro_2"/>
    <property type="match status" value="1"/>
</dbReference>
<reference evidence="3 4" key="1">
    <citation type="journal article" date="2019" name="Nat. Med.">
        <title>A library of human gut bacterial isolates paired with longitudinal multiomics data enables mechanistic microbiome research.</title>
        <authorList>
            <person name="Poyet M."/>
            <person name="Groussin M."/>
            <person name="Gibbons S.M."/>
            <person name="Avila-Pacheco J."/>
            <person name="Jiang X."/>
            <person name="Kearney S.M."/>
            <person name="Perrotta A.R."/>
            <person name="Berdy B."/>
            <person name="Zhao S."/>
            <person name="Lieberman T.D."/>
            <person name="Swanson P.K."/>
            <person name="Smith M."/>
            <person name="Roesemann S."/>
            <person name="Alexander J.E."/>
            <person name="Rich S.A."/>
            <person name="Livny J."/>
            <person name="Vlamakis H."/>
            <person name="Clish C."/>
            <person name="Bullock K."/>
            <person name="Deik A."/>
            <person name="Scott J."/>
            <person name="Pierce K.A."/>
            <person name="Xavier R.J."/>
            <person name="Alm E.J."/>
        </authorList>
    </citation>
    <scope>NUCLEOTIDE SEQUENCE [LARGE SCALE GENOMIC DNA]</scope>
    <source>
        <strain evidence="3 4">BIOML-A4</strain>
    </source>
</reference>
<dbReference type="GO" id="GO:0005737">
    <property type="term" value="C:cytoplasm"/>
    <property type="evidence" value="ECO:0007669"/>
    <property type="project" value="TreeGrafter"/>
</dbReference>
<dbReference type="Gene3D" id="3.20.20.140">
    <property type="entry name" value="Metal-dependent hydrolases"/>
    <property type="match status" value="1"/>
</dbReference>
<name>A0A6L6LWK0_9FIRM</name>
<dbReference type="PANTHER" id="PTHR21240">
    <property type="entry name" value="2-AMINO-3-CARBOXYLMUCONATE-6-SEMIALDEHYDE DECARBOXYLASE"/>
    <property type="match status" value="1"/>
</dbReference>
<keyword evidence="1" id="KW-0456">Lyase</keyword>
<evidence type="ECO:0000256" key="1">
    <source>
        <dbReference type="ARBA" id="ARBA00023239"/>
    </source>
</evidence>
<comment type="caution">
    <text evidence="3">The sequence shown here is derived from an EMBL/GenBank/DDBJ whole genome shotgun (WGS) entry which is preliminary data.</text>
</comment>
<dbReference type="EMBL" id="WMZU01000050">
    <property type="protein sequence ID" value="MTS29107.1"/>
    <property type="molecule type" value="Genomic_DNA"/>
</dbReference>
<accession>A0A6L6LWK0</accession>
<gene>
    <name evidence="3" type="ORF">GMD59_17750</name>
</gene>
<dbReference type="InterPro" id="IPR032465">
    <property type="entry name" value="ACMSD"/>
</dbReference>
<dbReference type="AlphaFoldDB" id="A0A6L6LWK0"/>
<dbReference type="Proteomes" id="UP000472755">
    <property type="component" value="Unassembled WGS sequence"/>
</dbReference>
<dbReference type="InterPro" id="IPR032466">
    <property type="entry name" value="Metal_Hydrolase"/>
</dbReference>
<keyword evidence="3" id="KW-0378">Hydrolase</keyword>
<evidence type="ECO:0000313" key="3">
    <source>
        <dbReference type="EMBL" id="MTS29107.1"/>
    </source>
</evidence>
<proteinExistence type="predicted"/>
<protein>
    <submittedName>
        <fullName evidence="3">Amidohydrolase family protein</fullName>
    </submittedName>
</protein>
<dbReference type="GO" id="GO:0016831">
    <property type="term" value="F:carboxy-lyase activity"/>
    <property type="evidence" value="ECO:0007669"/>
    <property type="project" value="InterPro"/>
</dbReference>
<dbReference type="GO" id="GO:0016787">
    <property type="term" value="F:hydrolase activity"/>
    <property type="evidence" value="ECO:0007669"/>
    <property type="project" value="UniProtKB-KW"/>
</dbReference>
<feature type="domain" description="Amidohydrolase-related" evidence="2">
    <location>
        <begin position="24"/>
        <end position="259"/>
    </location>
</feature>
<dbReference type="RefSeq" id="WP_119972837.1">
    <property type="nucleotide sequence ID" value="NZ_CAUWGP010000064.1"/>
</dbReference>
<sequence>MIVDSHMHVWSMDDVDYYDDKTIYQYMQENAVDKTAIIAISEKENAEMKKVVQNEPDKFFGLGYVNVRDMYPSLKKLEEGVKGGWIRGIKLYPYAEHFMLDDDAINPVYETCLALDIPVLLHVGFQRSSLVHPSQVGAAPCKCSTLGFPVQFCTVLEKYPKLKLIMAHMGGDTYFQCLSICMRFENAYLDTAWLQYYAENQFPQVKVKDWIEHACKYLSSEKILYGGEGTLPSDILNTDISDQEKENILWNNAAKLYKL</sequence>
<organism evidence="3 4">
    <name type="scientific">Ruthenibacterium lactatiformans</name>
    <dbReference type="NCBI Taxonomy" id="1550024"/>
    <lineage>
        <taxon>Bacteria</taxon>
        <taxon>Bacillati</taxon>
        <taxon>Bacillota</taxon>
        <taxon>Clostridia</taxon>
        <taxon>Eubacteriales</taxon>
        <taxon>Oscillospiraceae</taxon>
        <taxon>Ruthenibacterium</taxon>
    </lineage>
</organism>